<dbReference type="Pfam" id="PF07729">
    <property type="entry name" value="FCD"/>
    <property type="match status" value="1"/>
</dbReference>
<dbReference type="GO" id="GO:0003677">
    <property type="term" value="F:DNA binding"/>
    <property type="evidence" value="ECO:0007669"/>
    <property type="project" value="UniProtKB-KW"/>
</dbReference>
<evidence type="ECO:0000313" key="5">
    <source>
        <dbReference type="EMBL" id="SDG52729.1"/>
    </source>
</evidence>
<keyword evidence="2 5" id="KW-0238">DNA-binding</keyword>
<dbReference type="GO" id="GO:0003700">
    <property type="term" value="F:DNA-binding transcription factor activity"/>
    <property type="evidence" value="ECO:0007669"/>
    <property type="project" value="InterPro"/>
</dbReference>
<evidence type="ECO:0000256" key="1">
    <source>
        <dbReference type="ARBA" id="ARBA00023015"/>
    </source>
</evidence>
<dbReference type="InterPro" id="IPR036388">
    <property type="entry name" value="WH-like_DNA-bd_sf"/>
</dbReference>
<proteinExistence type="predicted"/>
<dbReference type="Gene3D" id="1.20.120.530">
    <property type="entry name" value="GntR ligand-binding domain-like"/>
    <property type="match status" value="1"/>
</dbReference>
<keyword evidence="1" id="KW-0805">Transcription regulation</keyword>
<dbReference type="SMART" id="SM00895">
    <property type="entry name" value="FCD"/>
    <property type="match status" value="1"/>
</dbReference>
<accession>A0A8G2BMC5</accession>
<organism evidence="5 6">
    <name type="scientific">Thalassobaculum litoreum DSM 18839</name>
    <dbReference type="NCBI Taxonomy" id="1123362"/>
    <lineage>
        <taxon>Bacteria</taxon>
        <taxon>Pseudomonadati</taxon>
        <taxon>Pseudomonadota</taxon>
        <taxon>Alphaproteobacteria</taxon>
        <taxon>Rhodospirillales</taxon>
        <taxon>Thalassobaculaceae</taxon>
        <taxon>Thalassobaculum</taxon>
    </lineage>
</organism>
<keyword evidence="3" id="KW-0804">Transcription</keyword>
<dbReference type="SMART" id="SM00345">
    <property type="entry name" value="HTH_GNTR"/>
    <property type="match status" value="1"/>
</dbReference>
<protein>
    <submittedName>
        <fullName evidence="5">DNA-binding transcriptional regulator, GntR family</fullName>
    </submittedName>
</protein>
<dbReference type="SUPFAM" id="SSF46785">
    <property type="entry name" value="Winged helix' DNA-binding domain"/>
    <property type="match status" value="1"/>
</dbReference>
<dbReference type="Proteomes" id="UP000198615">
    <property type="component" value="Unassembled WGS sequence"/>
</dbReference>
<reference evidence="5 6" key="1">
    <citation type="submission" date="2016-10" db="EMBL/GenBank/DDBJ databases">
        <authorList>
            <person name="Varghese N."/>
            <person name="Submissions S."/>
        </authorList>
    </citation>
    <scope>NUCLEOTIDE SEQUENCE [LARGE SCALE GENOMIC DNA]</scope>
    <source>
        <strain evidence="5 6">DSM 18839</strain>
    </source>
</reference>
<feature type="domain" description="HTH gntR-type" evidence="4">
    <location>
        <begin position="8"/>
        <end position="75"/>
    </location>
</feature>
<dbReference type="OrthoDB" id="8638122at2"/>
<dbReference type="CDD" id="cd07377">
    <property type="entry name" value="WHTH_GntR"/>
    <property type="match status" value="1"/>
</dbReference>
<dbReference type="RefSeq" id="WP_093154323.1">
    <property type="nucleotide sequence ID" value="NZ_FNBW01000020.1"/>
</dbReference>
<keyword evidence="6" id="KW-1185">Reference proteome</keyword>
<dbReference type="InterPro" id="IPR011711">
    <property type="entry name" value="GntR_C"/>
</dbReference>
<comment type="caution">
    <text evidence="5">The sequence shown here is derived from an EMBL/GenBank/DDBJ whole genome shotgun (WGS) entry which is preliminary data.</text>
</comment>
<dbReference type="EMBL" id="FNBW01000020">
    <property type="protein sequence ID" value="SDG52729.1"/>
    <property type="molecule type" value="Genomic_DNA"/>
</dbReference>
<dbReference type="SUPFAM" id="SSF48008">
    <property type="entry name" value="GntR ligand-binding domain-like"/>
    <property type="match status" value="1"/>
</dbReference>
<dbReference type="PANTHER" id="PTHR43537">
    <property type="entry name" value="TRANSCRIPTIONAL REGULATOR, GNTR FAMILY"/>
    <property type="match status" value="1"/>
</dbReference>
<evidence type="ECO:0000256" key="3">
    <source>
        <dbReference type="ARBA" id="ARBA00023163"/>
    </source>
</evidence>
<name>A0A8G2BMC5_9PROT</name>
<sequence length="220" mass="24146">MQSLAAKLDLTAQAHQAIRDAIMAMDLAPGTPLAQEDLAERLGVSRQPVSHALVLLRREGLVVDRGRKGQMVAPIDPDRLLALYQVRGAIDRLAARLATTRLDMSDTPSKRFQRLIKDGWDACTSGEIDALVKADLAFHQAIHALSGNDEIERTAAGFWPHMVRSMRVVLEDSKGHGAIWREHEEIAEAILSGDPVKAGHLAADHAERTGELTHQRLSRP</sequence>
<evidence type="ECO:0000313" key="6">
    <source>
        <dbReference type="Proteomes" id="UP000198615"/>
    </source>
</evidence>
<dbReference type="InterPro" id="IPR036390">
    <property type="entry name" value="WH_DNA-bd_sf"/>
</dbReference>
<dbReference type="Gene3D" id="1.10.10.10">
    <property type="entry name" value="Winged helix-like DNA-binding domain superfamily/Winged helix DNA-binding domain"/>
    <property type="match status" value="1"/>
</dbReference>
<dbReference type="Pfam" id="PF00392">
    <property type="entry name" value="GntR"/>
    <property type="match status" value="1"/>
</dbReference>
<gene>
    <name evidence="5" type="ORF">SAMN05660686_04733</name>
</gene>
<dbReference type="AlphaFoldDB" id="A0A8G2BMC5"/>
<evidence type="ECO:0000259" key="4">
    <source>
        <dbReference type="PROSITE" id="PS50949"/>
    </source>
</evidence>
<dbReference type="PANTHER" id="PTHR43537:SF45">
    <property type="entry name" value="GNTR FAMILY REGULATORY PROTEIN"/>
    <property type="match status" value="1"/>
</dbReference>
<evidence type="ECO:0000256" key="2">
    <source>
        <dbReference type="ARBA" id="ARBA00023125"/>
    </source>
</evidence>
<dbReference type="InterPro" id="IPR000524">
    <property type="entry name" value="Tscrpt_reg_HTH_GntR"/>
</dbReference>
<dbReference type="InterPro" id="IPR008920">
    <property type="entry name" value="TF_FadR/GntR_C"/>
</dbReference>
<dbReference type="PROSITE" id="PS50949">
    <property type="entry name" value="HTH_GNTR"/>
    <property type="match status" value="1"/>
</dbReference>